<dbReference type="Gene3D" id="1.10.150.130">
    <property type="match status" value="1"/>
</dbReference>
<dbReference type="KEGG" id="agy:ATC03_07950"/>
<keyword evidence="2" id="KW-0238">DNA-binding</keyword>
<reference evidence="5 6" key="1">
    <citation type="journal article" date="2016" name="Int. J. Syst. Evol. Microbiol.">
        <title>Agromyces aureus sp. nov., isolated from the rhizosphere of Salix caprea L. grown in a heavy-metal-contaminated soil.</title>
        <authorList>
            <person name="Corretto E."/>
            <person name="Antonielli L."/>
            <person name="Sessitsch A."/>
            <person name="Compant S."/>
            <person name="Gorfer M."/>
            <person name="Kuffner M."/>
            <person name="Brader G."/>
        </authorList>
    </citation>
    <scope>NUCLEOTIDE SEQUENCE [LARGE SCALE GENOMIC DNA]</scope>
    <source>
        <strain evidence="5 6">AR33</strain>
    </source>
</reference>
<reference evidence="6" key="2">
    <citation type="submission" date="2016-01" db="EMBL/GenBank/DDBJ databases">
        <title>Complete genome sequence of Agromyces aureus AR33T and comparison with related organisms.</title>
        <authorList>
            <person name="Corretto E."/>
            <person name="Antonielli L."/>
            <person name="Sessitsch A."/>
            <person name="Brader G."/>
        </authorList>
    </citation>
    <scope>NUCLEOTIDE SEQUENCE [LARGE SCALE GENOMIC DNA]</scope>
    <source>
        <strain evidence="6">AR33</strain>
    </source>
</reference>
<evidence type="ECO:0000259" key="4">
    <source>
        <dbReference type="PROSITE" id="PS51898"/>
    </source>
</evidence>
<accession>A0A191WEN4</accession>
<evidence type="ECO:0000256" key="1">
    <source>
        <dbReference type="ARBA" id="ARBA00008857"/>
    </source>
</evidence>
<evidence type="ECO:0000256" key="2">
    <source>
        <dbReference type="ARBA" id="ARBA00023125"/>
    </source>
</evidence>
<dbReference type="Proteomes" id="UP000078437">
    <property type="component" value="Chromosome"/>
</dbReference>
<dbReference type="PANTHER" id="PTHR30349">
    <property type="entry name" value="PHAGE INTEGRASE-RELATED"/>
    <property type="match status" value="1"/>
</dbReference>
<feature type="domain" description="Tyr recombinase" evidence="4">
    <location>
        <begin position="137"/>
        <end position="330"/>
    </location>
</feature>
<dbReference type="InterPro" id="IPR002104">
    <property type="entry name" value="Integrase_catalytic"/>
</dbReference>
<dbReference type="AlphaFoldDB" id="A0A191WEN4"/>
<dbReference type="InterPro" id="IPR050090">
    <property type="entry name" value="Tyrosine_recombinase_XerCD"/>
</dbReference>
<dbReference type="PROSITE" id="PS51898">
    <property type="entry name" value="TYR_RECOMBINASE"/>
    <property type="match status" value="1"/>
</dbReference>
<name>A0A191WEN4_9MICO</name>
<dbReference type="InterPro" id="IPR010998">
    <property type="entry name" value="Integrase_recombinase_N"/>
</dbReference>
<protein>
    <recommendedName>
        <fullName evidence="4">Tyr recombinase domain-containing protein</fullName>
    </recommendedName>
</protein>
<gene>
    <name evidence="5" type="ORF">ATC03_07950</name>
</gene>
<sequence length="338" mass="37519">MDGVRVDLERGQWISPTVLEAQAREAANRVVDERFGSYAATWVAQRVVKGRLLSAKTRAEYARQLEKGLSRFKNDRVSEITAARVRNWHADRMKAGRTAAGAEARLLRAIMNTAIVEGIVTSNPVPSDLTKTSAGMKQTYRPPTLGELGSILDFIDDRFELAILLAAYGGLRMSEWRALRRMDITIRDGVTTVEVSRQAQRITGEGWVVGSPKSEEGMRAVVLPSALTPAVEAHLSHFAGRFPESLLFQPHGHSEFVDNSVFYKEWNRVRDLLSIRGVVREHDLRRFAGTLHAQSGATLAETMKFLGHSTTVAAMAYQHAAADRLAEIAERMPVPTRT</sequence>
<keyword evidence="3" id="KW-0233">DNA recombination</keyword>
<evidence type="ECO:0000313" key="5">
    <source>
        <dbReference type="EMBL" id="ANJ26653.1"/>
    </source>
</evidence>
<dbReference type="SUPFAM" id="SSF56349">
    <property type="entry name" value="DNA breaking-rejoining enzymes"/>
    <property type="match status" value="1"/>
</dbReference>
<dbReference type="Gene3D" id="1.10.443.10">
    <property type="entry name" value="Intergrase catalytic core"/>
    <property type="match status" value="1"/>
</dbReference>
<dbReference type="EMBL" id="CP013979">
    <property type="protein sequence ID" value="ANJ26653.1"/>
    <property type="molecule type" value="Genomic_DNA"/>
</dbReference>
<comment type="similarity">
    <text evidence="1">Belongs to the 'phage' integrase family.</text>
</comment>
<dbReference type="InterPro" id="IPR011010">
    <property type="entry name" value="DNA_brk_join_enz"/>
</dbReference>
<dbReference type="GO" id="GO:0015074">
    <property type="term" value="P:DNA integration"/>
    <property type="evidence" value="ECO:0007669"/>
    <property type="project" value="InterPro"/>
</dbReference>
<dbReference type="GO" id="GO:0006310">
    <property type="term" value="P:DNA recombination"/>
    <property type="evidence" value="ECO:0007669"/>
    <property type="project" value="UniProtKB-KW"/>
</dbReference>
<evidence type="ECO:0000313" key="6">
    <source>
        <dbReference type="Proteomes" id="UP000078437"/>
    </source>
</evidence>
<evidence type="ECO:0000256" key="3">
    <source>
        <dbReference type="ARBA" id="ARBA00023172"/>
    </source>
</evidence>
<dbReference type="InterPro" id="IPR013762">
    <property type="entry name" value="Integrase-like_cat_sf"/>
</dbReference>
<keyword evidence="6" id="KW-1185">Reference proteome</keyword>
<proteinExistence type="inferred from homology"/>
<organism evidence="5 6">
    <name type="scientific">Agromyces aureus</name>
    <dbReference type="NCBI Taxonomy" id="453304"/>
    <lineage>
        <taxon>Bacteria</taxon>
        <taxon>Bacillati</taxon>
        <taxon>Actinomycetota</taxon>
        <taxon>Actinomycetes</taxon>
        <taxon>Micrococcales</taxon>
        <taxon>Microbacteriaceae</taxon>
        <taxon>Agromyces</taxon>
    </lineage>
</organism>
<dbReference type="GO" id="GO:0003677">
    <property type="term" value="F:DNA binding"/>
    <property type="evidence" value="ECO:0007669"/>
    <property type="project" value="UniProtKB-KW"/>
</dbReference>
<dbReference type="STRING" id="453304.ATC03_07950"/>
<dbReference type="Pfam" id="PF00589">
    <property type="entry name" value="Phage_integrase"/>
    <property type="match status" value="1"/>
</dbReference>
<dbReference type="PANTHER" id="PTHR30349:SF64">
    <property type="entry name" value="PROPHAGE INTEGRASE INTD-RELATED"/>
    <property type="match status" value="1"/>
</dbReference>